<dbReference type="AlphaFoldDB" id="A0A9Q1IG59"/>
<keyword evidence="2" id="KW-1185">Reference proteome</keyword>
<evidence type="ECO:0000313" key="2">
    <source>
        <dbReference type="Proteomes" id="UP001152622"/>
    </source>
</evidence>
<reference evidence="1" key="1">
    <citation type="journal article" date="2023" name="Science">
        <title>Genome structures resolve the early diversification of teleost fishes.</title>
        <authorList>
            <person name="Parey E."/>
            <person name="Louis A."/>
            <person name="Montfort J."/>
            <person name="Bouchez O."/>
            <person name="Roques C."/>
            <person name="Iampietro C."/>
            <person name="Lluch J."/>
            <person name="Castinel A."/>
            <person name="Donnadieu C."/>
            <person name="Desvignes T."/>
            <person name="Floi Bucao C."/>
            <person name="Jouanno E."/>
            <person name="Wen M."/>
            <person name="Mejri S."/>
            <person name="Dirks R."/>
            <person name="Jansen H."/>
            <person name="Henkel C."/>
            <person name="Chen W.J."/>
            <person name="Zahm M."/>
            <person name="Cabau C."/>
            <person name="Klopp C."/>
            <person name="Thompson A.W."/>
            <person name="Robinson-Rechavi M."/>
            <person name="Braasch I."/>
            <person name="Lecointre G."/>
            <person name="Bobe J."/>
            <person name="Postlethwait J.H."/>
            <person name="Berthelot C."/>
            <person name="Roest Crollius H."/>
            <person name="Guiguen Y."/>
        </authorList>
    </citation>
    <scope>NUCLEOTIDE SEQUENCE</scope>
    <source>
        <strain evidence="1">WJC10195</strain>
    </source>
</reference>
<dbReference type="InterPro" id="IPR040439">
    <property type="entry name" value="FAM237A/B"/>
</dbReference>
<name>A0A9Q1IG59_SYNKA</name>
<sequence>MRSGGERSHAQFVGCSLCAMAGHHTPPTWTAELRPKRRAGTPGAACQLPFAACFTDLKCQEAKTVAYQVDSVCFLQMESSWLNVCLARVLLLGCVCVVPLQSQSPGQVDPLALNRVNLQCWESSSALLLELRTPRIADNVPAFWDLMIFLKSSDNLKHSALFWDLAQLFWDIYVDCVLARTHGLGRRQLTHLQPLNNAFAHR</sequence>
<dbReference type="PANTHER" id="PTHR36690:SF2">
    <property type="entry name" value="PROTEIN FAM237A"/>
    <property type="match status" value="1"/>
</dbReference>
<protein>
    <recommendedName>
        <fullName evidence="3">Family with sequence similarity 237 member A</fullName>
    </recommendedName>
</protein>
<organism evidence="1 2">
    <name type="scientific">Synaphobranchus kaupii</name>
    <name type="common">Kaup's arrowtooth eel</name>
    <dbReference type="NCBI Taxonomy" id="118154"/>
    <lineage>
        <taxon>Eukaryota</taxon>
        <taxon>Metazoa</taxon>
        <taxon>Chordata</taxon>
        <taxon>Craniata</taxon>
        <taxon>Vertebrata</taxon>
        <taxon>Euteleostomi</taxon>
        <taxon>Actinopterygii</taxon>
        <taxon>Neopterygii</taxon>
        <taxon>Teleostei</taxon>
        <taxon>Anguilliformes</taxon>
        <taxon>Synaphobranchidae</taxon>
        <taxon>Synaphobranchus</taxon>
    </lineage>
</organism>
<dbReference type="Proteomes" id="UP001152622">
    <property type="component" value="Chromosome 18"/>
</dbReference>
<dbReference type="EMBL" id="JAINUF010000018">
    <property type="protein sequence ID" value="KAJ8338522.1"/>
    <property type="molecule type" value="Genomic_DNA"/>
</dbReference>
<evidence type="ECO:0000313" key="1">
    <source>
        <dbReference type="EMBL" id="KAJ8338522.1"/>
    </source>
</evidence>
<evidence type="ECO:0008006" key="3">
    <source>
        <dbReference type="Google" id="ProtNLM"/>
    </source>
</evidence>
<proteinExistence type="predicted"/>
<dbReference type="OrthoDB" id="9931800at2759"/>
<comment type="caution">
    <text evidence="1">The sequence shown here is derived from an EMBL/GenBank/DDBJ whole genome shotgun (WGS) entry which is preliminary data.</text>
</comment>
<accession>A0A9Q1IG59</accession>
<gene>
    <name evidence="1" type="ORF">SKAU_G00374880</name>
</gene>
<dbReference type="PANTHER" id="PTHR36690">
    <property type="entry name" value="PROTEIN FAM237A"/>
    <property type="match status" value="1"/>
</dbReference>